<dbReference type="InterPro" id="IPR027267">
    <property type="entry name" value="AH/BAR_dom_sf"/>
</dbReference>
<feature type="region of interest" description="Disordered" evidence="2">
    <location>
        <begin position="552"/>
        <end position="601"/>
    </location>
</feature>
<dbReference type="InterPro" id="IPR051342">
    <property type="entry name" value="PDZ_scaffold"/>
</dbReference>
<accession>A0A315W443</accession>
<feature type="compositionally biased region" description="Basic residues" evidence="2">
    <location>
        <begin position="328"/>
        <end position="337"/>
    </location>
</feature>
<feature type="domain" description="PDZ" evidence="3">
    <location>
        <begin position="451"/>
        <end position="537"/>
    </location>
</feature>
<keyword evidence="1" id="KW-0175">Coiled coil</keyword>
<feature type="compositionally biased region" description="Low complexity" evidence="2">
    <location>
        <begin position="572"/>
        <end position="591"/>
    </location>
</feature>
<evidence type="ECO:0000256" key="2">
    <source>
        <dbReference type="SAM" id="MobiDB-lite"/>
    </source>
</evidence>
<dbReference type="STRING" id="33528.ENSGAFP00000007699"/>
<name>A0A315W443_GAMAF</name>
<evidence type="ECO:0000313" key="4">
    <source>
        <dbReference type="EMBL" id="PWA30341.1"/>
    </source>
</evidence>
<evidence type="ECO:0000256" key="1">
    <source>
        <dbReference type="SAM" id="Coils"/>
    </source>
</evidence>
<protein>
    <recommendedName>
        <fullName evidence="3">PDZ domain-containing protein</fullName>
    </recommendedName>
</protein>
<dbReference type="SMART" id="SM00228">
    <property type="entry name" value="PDZ"/>
    <property type="match status" value="2"/>
</dbReference>
<dbReference type="Proteomes" id="UP000250572">
    <property type="component" value="Unassembled WGS sequence"/>
</dbReference>
<feature type="region of interest" description="Disordered" evidence="2">
    <location>
        <begin position="319"/>
        <end position="343"/>
    </location>
</feature>
<dbReference type="SUPFAM" id="SSF50156">
    <property type="entry name" value="PDZ domain-like"/>
    <property type="match status" value="2"/>
</dbReference>
<feature type="coiled-coil region" evidence="1">
    <location>
        <begin position="881"/>
        <end position="980"/>
    </location>
</feature>
<reference evidence="4 5" key="1">
    <citation type="journal article" date="2018" name="G3 (Bethesda)">
        <title>A High-Quality Reference Genome for the Invasive Mosquitofish Gambusia affinis Using a Chicago Library.</title>
        <authorList>
            <person name="Hoffberg S.L."/>
            <person name="Troendle N.J."/>
            <person name="Glenn T.C."/>
            <person name="Mahmud O."/>
            <person name="Louha S."/>
            <person name="Chalopin D."/>
            <person name="Bennetzen J.L."/>
            <person name="Mauricio R."/>
        </authorList>
    </citation>
    <scope>NUCLEOTIDE SEQUENCE [LARGE SCALE GENOMIC DNA]</scope>
    <source>
        <strain evidence="4">NE01/NJP1002.9</strain>
        <tissue evidence="4">Muscle</tissue>
    </source>
</reference>
<proteinExistence type="predicted"/>
<dbReference type="Gene3D" id="2.30.42.10">
    <property type="match status" value="2"/>
</dbReference>
<comment type="caution">
    <text evidence="4">The sequence shown here is derived from an EMBL/GenBank/DDBJ whole genome shotgun (WGS) entry which is preliminary data.</text>
</comment>
<dbReference type="PANTHER" id="PTHR19964">
    <property type="entry name" value="MULTIPLE PDZ DOMAIN PROTEIN"/>
    <property type="match status" value="1"/>
</dbReference>
<dbReference type="EMBL" id="NHOQ01000420">
    <property type="protein sequence ID" value="PWA30341.1"/>
    <property type="molecule type" value="Genomic_DNA"/>
</dbReference>
<dbReference type="PANTHER" id="PTHR19964:SF35">
    <property type="entry name" value="PDZ DOMAIN-CONTAINING PROTEIN"/>
    <property type="match status" value="1"/>
</dbReference>
<dbReference type="PROSITE" id="PS50106">
    <property type="entry name" value="PDZ"/>
    <property type="match status" value="2"/>
</dbReference>
<evidence type="ECO:0000313" key="5">
    <source>
        <dbReference type="Proteomes" id="UP000250572"/>
    </source>
</evidence>
<sequence length="1384" mass="153558">MSLLKQRGRELERFDGLSLIYWYLKLGQPGVLKGELEGRGNIAERPPSLCDSPSSSSVLSVTLAEADANATLMILSSKKLPELWDYFLIYVTGALEFNPDCKDIDLGLFPLRMNPTIKPWNMFEMQEMHITLSLQRENQFIRKTGNNPGCHYSCLHQQNRKDREYGCLERIFLLMLTPASWPPLFIGPFPISKAVNLGSVCLSLPMTLEMCPTFYLSLIKPVSTTCLMQFSRYPPPAQYITSSVFYSYQAPPPVQKMQYSWVPAQHIMDKSLIFQFHRNYPHQLGCYRESQSKLYLLRRLRSFGVCGAAFTGGMHRDNDSSQCMMTGRSRRPQRHVPKAQSASRLRQVRTSVLPLEASRASRGGGLHRGALGFSVGGGENGAPIRGGLVDVLDHFPAAESQVGFSLRTTNRQPDGLLQDVWVDSRIYGSVSHSQSSRTLMGPYGVDRAVHSMEFTDCENGLGIKVIGGVKELTGEEFGVYVKRILPGGLAAADGNLLPGDQILEVNGDSLVGVTSERAVDILRTASATNHMRLLIARDEEAKREFAELLEKYGSNGSTGSTRNSPIQQGGRLLDSTSSGSSSRSQSPLLLSPANSQNMYNGGPMMRSLSHPGEGVIQLISVARSNSLGITIGGGSNRPDGPAVFIQEVLSGGDCHRDGRLRPGDQLIAINKESLIGVTHEEAKGILNKVKYSQDNTVEIAFIPGKGLFPSSTSLHNGVQRAAGNSYNSGRLKVHIRSPEICAEEPALVSSPSPDICPPDIHISGSTSQRSPTGTKPRITLDPYIRLKLDKLDLALSFLGLDVSEEKRKTLRHSLTPDPQGTVAYGDFVEACRNIFQEDLEVLGLGSGPFTFSYHEAASLMDTSAFHSPTYESECSYSSEEMEQFQTEVKQLQTQMKQLKVILKDTEQSKKSLEEELQKTSEKACLTVEENTRLKSRLQAAEAEAEQRQATSAEQDYEEVIQLLEAEIRDLKNQLAVKRQACGAGTKSVCCVCQEEVVELNRKLTSIDSQLRKSELSRKHLEISNKKLLGFAQNVHKVLTKPSLFGGDDGSNRSSPATDSPDTLSPLPDPAIQLAVEAKELVEGVCCVSANKGRLSPPPPILHVKESYFLPRWDNPELSSPLSIIRSIPFPWAACSATNINIGTVEKKCRNMSPVLVLFLVKKARSLKEQSGGRLLCEAEARKLGKCSSEVELHLKADHISSPPDTFNILCLYHCLGHCLSSIMSEPVWCIGPDFNDFNSHHLLLLPNRTGRIYRYFISRHSGKKKFLVSLQSLIPKDELLFFSRTPHLLVLHRFSTHHKGYVVPEPDSNREAEKASRLAERHKQDISEIQSLRKKHLNHVDVFIYLTKIITAVLELMYCRWETGKCPMQFGHVMIRFHNFLIHS</sequence>
<dbReference type="CDD" id="cd06698">
    <property type="entry name" value="PDZ1_hSTXBP4-PDZ2_GgSTXBP4-like"/>
    <property type="match status" value="1"/>
</dbReference>
<gene>
    <name evidence="4" type="ORF">CCH79_00015701</name>
</gene>
<keyword evidence="5" id="KW-1185">Reference proteome</keyword>
<dbReference type="InterPro" id="IPR001478">
    <property type="entry name" value="PDZ"/>
</dbReference>
<feature type="region of interest" description="Disordered" evidence="2">
    <location>
        <begin position="1042"/>
        <end position="1067"/>
    </location>
</feature>
<dbReference type="SUPFAM" id="SSF103657">
    <property type="entry name" value="BAR/IMD domain-like"/>
    <property type="match status" value="1"/>
</dbReference>
<feature type="domain" description="PDZ" evidence="3">
    <location>
        <begin position="615"/>
        <end position="688"/>
    </location>
</feature>
<organism evidence="4 5">
    <name type="scientific">Gambusia affinis</name>
    <name type="common">Western mosquitofish</name>
    <name type="synonym">Heterandria affinis</name>
    <dbReference type="NCBI Taxonomy" id="33528"/>
    <lineage>
        <taxon>Eukaryota</taxon>
        <taxon>Metazoa</taxon>
        <taxon>Chordata</taxon>
        <taxon>Craniata</taxon>
        <taxon>Vertebrata</taxon>
        <taxon>Euteleostomi</taxon>
        <taxon>Actinopterygii</taxon>
        <taxon>Neopterygii</taxon>
        <taxon>Teleostei</taxon>
        <taxon>Neoteleostei</taxon>
        <taxon>Acanthomorphata</taxon>
        <taxon>Ovalentaria</taxon>
        <taxon>Atherinomorphae</taxon>
        <taxon>Cyprinodontiformes</taxon>
        <taxon>Poeciliidae</taxon>
        <taxon>Poeciliinae</taxon>
        <taxon>Gambusia</taxon>
    </lineage>
</organism>
<dbReference type="Pfam" id="PF00595">
    <property type="entry name" value="PDZ"/>
    <property type="match status" value="2"/>
</dbReference>
<dbReference type="CDD" id="cd06692">
    <property type="entry name" value="PDZ1_GgSTXBP4-like"/>
    <property type="match status" value="1"/>
</dbReference>
<dbReference type="InterPro" id="IPR036034">
    <property type="entry name" value="PDZ_sf"/>
</dbReference>
<evidence type="ECO:0000259" key="3">
    <source>
        <dbReference type="PROSITE" id="PS50106"/>
    </source>
</evidence>
<feature type="compositionally biased region" description="Low complexity" evidence="2">
    <location>
        <begin position="553"/>
        <end position="564"/>
    </location>
</feature>